<keyword evidence="2" id="KW-1185">Reference proteome</keyword>
<name>A0ACC0MSS3_RHOML</name>
<comment type="caution">
    <text evidence="1">The sequence shown here is derived from an EMBL/GenBank/DDBJ whole genome shotgun (WGS) entry which is preliminary data.</text>
</comment>
<dbReference type="EMBL" id="CM046395">
    <property type="protein sequence ID" value="KAI8543975.1"/>
    <property type="molecule type" value="Genomic_DNA"/>
</dbReference>
<organism evidence="1 2">
    <name type="scientific">Rhododendron molle</name>
    <name type="common">Chinese azalea</name>
    <name type="synonym">Azalea mollis</name>
    <dbReference type="NCBI Taxonomy" id="49168"/>
    <lineage>
        <taxon>Eukaryota</taxon>
        <taxon>Viridiplantae</taxon>
        <taxon>Streptophyta</taxon>
        <taxon>Embryophyta</taxon>
        <taxon>Tracheophyta</taxon>
        <taxon>Spermatophyta</taxon>
        <taxon>Magnoliopsida</taxon>
        <taxon>eudicotyledons</taxon>
        <taxon>Gunneridae</taxon>
        <taxon>Pentapetalae</taxon>
        <taxon>asterids</taxon>
        <taxon>Ericales</taxon>
        <taxon>Ericaceae</taxon>
        <taxon>Ericoideae</taxon>
        <taxon>Rhodoreae</taxon>
        <taxon>Rhododendron</taxon>
    </lineage>
</organism>
<dbReference type="Proteomes" id="UP001062846">
    <property type="component" value="Chromosome 8"/>
</dbReference>
<evidence type="ECO:0000313" key="2">
    <source>
        <dbReference type="Proteomes" id="UP001062846"/>
    </source>
</evidence>
<protein>
    <submittedName>
        <fullName evidence="1">Uncharacterized protein</fullName>
    </submittedName>
</protein>
<evidence type="ECO:0000313" key="1">
    <source>
        <dbReference type="EMBL" id="KAI8543975.1"/>
    </source>
</evidence>
<proteinExistence type="predicted"/>
<reference evidence="1" key="1">
    <citation type="submission" date="2022-02" db="EMBL/GenBank/DDBJ databases">
        <title>Plant Genome Project.</title>
        <authorList>
            <person name="Zhang R.-G."/>
        </authorList>
    </citation>
    <scope>NUCLEOTIDE SEQUENCE</scope>
    <source>
        <strain evidence="1">AT1</strain>
    </source>
</reference>
<gene>
    <name evidence="1" type="ORF">RHMOL_Rhmol08G0259000</name>
</gene>
<sequence length="109" mass="12141">MWEQVREKMDTHKLLPNIFLFTLLVVVVLGSNSVSAHITKTGNEIGEQALSQIAIEKAVYALHESASVSVHPRVLGLEGEDTQWVTVDLEYSEPSENDWVGVFSPAMFK</sequence>
<accession>A0ACC0MSS3</accession>